<sequence>MKTMYLFLILVGTAAAAAAQAPIGVDGTVPPALRTRPAEAPAATGAALSAQALAKLEKQFRAADVDGNGSLSVDEAKNFGFVARHFDEIDTGRRGAVSFDDLRNYLVRAKGDRR</sequence>
<dbReference type="Gene3D" id="1.10.238.10">
    <property type="entry name" value="EF-hand"/>
    <property type="match status" value="1"/>
</dbReference>
<proteinExistence type="predicted"/>
<evidence type="ECO:0000256" key="1">
    <source>
        <dbReference type="SAM" id="SignalP"/>
    </source>
</evidence>
<dbReference type="GO" id="GO:0005509">
    <property type="term" value="F:calcium ion binding"/>
    <property type="evidence" value="ECO:0007669"/>
    <property type="project" value="InterPro"/>
</dbReference>
<dbReference type="AlphaFoldDB" id="A0A7Y2NZG4"/>
<reference evidence="3 4" key="1">
    <citation type="submission" date="2020-04" db="EMBL/GenBank/DDBJ databases">
        <title>Massilia sp. nov., a cold adapted bacteria isolated from Arctic soil.</title>
        <authorList>
            <person name="Son J."/>
            <person name="Ka J.-O."/>
        </authorList>
    </citation>
    <scope>NUCLEOTIDE SEQUENCE [LARGE SCALE GENOMIC DNA]</scope>
    <source>
        <strain evidence="3 4">ML15P13</strain>
    </source>
</reference>
<keyword evidence="1" id="KW-0732">Signal</keyword>
<keyword evidence="4" id="KW-1185">Reference proteome</keyword>
<dbReference type="InterPro" id="IPR002048">
    <property type="entry name" value="EF_hand_dom"/>
</dbReference>
<name>A0A7Y2NZG4_9BURK</name>
<dbReference type="RefSeq" id="WP_171084944.1">
    <property type="nucleotide sequence ID" value="NZ_JABAIV010000004.1"/>
</dbReference>
<protein>
    <submittedName>
        <fullName evidence="3">EF-hand domain-containing protein</fullName>
    </submittedName>
</protein>
<comment type="caution">
    <text evidence="3">The sequence shown here is derived from an EMBL/GenBank/DDBJ whole genome shotgun (WGS) entry which is preliminary data.</text>
</comment>
<evidence type="ECO:0000313" key="4">
    <source>
        <dbReference type="Proteomes" id="UP000533905"/>
    </source>
</evidence>
<dbReference type="PROSITE" id="PS50222">
    <property type="entry name" value="EF_HAND_2"/>
    <property type="match status" value="1"/>
</dbReference>
<dbReference type="EMBL" id="JABAIV010000004">
    <property type="protein sequence ID" value="NNG23862.1"/>
    <property type="molecule type" value="Genomic_DNA"/>
</dbReference>
<feature type="chain" id="PRO_5031232877" evidence="1">
    <location>
        <begin position="18"/>
        <end position="114"/>
    </location>
</feature>
<dbReference type="SUPFAM" id="SSF47473">
    <property type="entry name" value="EF-hand"/>
    <property type="match status" value="1"/>
</dbReference>
<dbReference type="InterPro" id="IPR011992">
    <property type="entry name" value="EF-hand-dom_pair"/>
</dbReference>
<evidence type="ECO:0000313" key="3">
    <source>
        <dbReference type="EMBL" id="NNG23862.1"/>
    </source>
</evidence>
<evidence type="ECO:0000259" key="2">
    <source>
        <dbReference type="PROSITE" id="PS50222"/>
    </source>
</evidence>
<accession>A0A7Y2NZG4</accession>
<organism evidence="3 4">
    <name type="scientific">Telluria aromaticivorans</name>
    <dbReference type="NCBI Taxonomy" id="2725995"/>
    <lineage>
        <taxon>Bacteria</taxon>
        <taxon>Pseudomonadati</taxon>
        <taxon>Pseudomonadota</taxon>
        <taxon>Betaproteobacteria</taxon>
        <taxon>Burkholderiales</taxon>
        <taxon>Oxalobacteraceae</taxon>
        <taxon>Telluria group</taxon>
        <taxon>Telluria</taxon>
    </lineage>
</organism>
<dbReference type="Proteomes" id="UP000533905">
    <property type="component" value="Unassembled WGS sequence"/>
</dbReference>
<gene>
    <name evidence="3" type="ORF">HGB41_12750</name>
</gene>
<feature type="signal peptide" evidence="1">
    <location>
        <begin position="1"/>
        <end position="17"/>
    </location>
</feature>
<feature type="domain" description="EF-hand" evidence="2">
    <location>
        <begin position="51"/>
        <end position="86"/>
    </location>
</feature>